<evidence type="ECO:0000256" key="3">
    <source>
        <dbReference type="ARBA" id="ARBA00022801"/>
    </source>
</evidence>
<evidence type="ECO:0000256" key="6">
    <source>
        <dbReference type="RuleBase" id="RU003983"/>
    </source>
</evidence>
<dbReference type="InterPro" id="IPR001915">
    <property type="entry name" value="Peptidase_M48"/>
</dbReference>
<evidence type="ECO:0000259" key="8">
    <source>
        <dbReference type="Pfam" id="PF01435"/>
    </source>
</evidence>
<dbReference type="Proteomes" id="UP000732105">
    <property type="component" value="Unassembled WGS sequence"/>
</dbReference>
<dbReference type="Pfam" id="PF01435">
    <property type="entry name" value="Peptidase_M48"/>
    <property type="match status" value="1"/>
</dbReference>
<dbReference type="Gene3D" id="3.30.2010.10">
    <property type="entry name" value="Metalloproteases ('zincins'), catalytic domain"/>
    <property type="match status" value="1"/>
</dbReference>
<protein>
    <recommendedName>
        <fullName evidence="8">Peptidase M48 domain-containing protein</fullName>
    </recommendedName>
</protein>
<accession>A0ABX1WVL7</accession>
<evidence type="ECO:0000256" key="2">
    <source>
        <dbReference type="ARBA" id="ARBA00022723"/>
    </source>
</evidence>
<keyword evidence="3 6" id="KW-0378">Hydrolase</keyword>
<comment type="cofactor">
    <cofactor evidence="6">
        <name>Zn(2+)</name>
        <dbReference type="ChEBI" id="CHEBI:29105"/>
    </cofactor>
    <text evidence="6">Binds 1 zinc ion per subunit.</text>
</comment>
<evidence type="ECO:0000256" key="7">
    <source>
        <dbReference type="SAM" id="SignalP"/>
    </source>
</evidence>
<keyword evidence="1 6" id="KW-0645">Protease</keyword>
<evidence type="ECO:0000256" key="4">
    <source>
        <dbReference type="ARBA" id="ARBA00022833"/>
    </source>
</evidence>
<proteinExistence type="inferred from homology"/>
<organism evidence="9 10">
    <name type="scientific">Marinifilum caeruleilacunae</name>
    <dbReference type="NCBI Taxonomy" id="2499076"/>
    <lineage>
        <taxon>Bacteria</taxon>
        <taxon>Pseudomonadati</taxon>
        <taxon>Bacteroidota</taxon>
        <taxon>Bacteroidia</taxon>
        <taxon>Marinilabiliales</taxon>
        <taxon>Marinifilaceae</taxon>
    </lineage>
</organism>
<dbReference type="PANTHER" id="PTHR22726">
    <property type="entry name" value="METALLOENDOPEPTIDASE OMA1"/>
    <property type="match status" value="1"/>
</dbReference>
<reference evidence="9 10" key="1">
    <citation type="submission" date="2018-12" db="EMBL/GenBank/DDBJ databases">
        <title>Marinifilum JC070 sp. nov., a marine bacterium isolated from Yongle Blue Hole in the South China Sea.</title>
        <authorList>
            <person name="Fu T."/>
        </authorList>
    </citation>
    <scope>NUCLEOTIDE SEQUENCE [LARGE SCALE GENOMIC DNA]</scope>
    <source>
        <strain evidence="9 10">JC070</strain>
    </source>
</reference>
<keyword evidence="5 6" id="KW-0482">Metalloprotease</keyword>
<dbReference type="PANTHER" id="PTHR22726:SF1">
    <property type="entry name" value="METALLOENDOPEPTIDASE OMA1, MITOCHONDRIAL"/>
    <property type="match status" value="1"/>
</dbReference>
<name>A0ABX1WVL7_9BACT</name>
<keyword evidence="2" id="KW-0479">Metal-binding</keyword>
<keyword evidence="10" id="KW-1185">Reference proteome</keyword>
<keyword evidence="4 6" id="KW-0862">Zinc</keyword>
<evidence type="ECO:0000256" key="1">
    <source>
        <dbReference type="ARBA" id="ARBA00022670"/>
    </source>
</evidence>
<sequence>MKTKLTLFVLLLICFNGMANKTNFSFWTQIWMDNTSSQEIAQGNYQLTLHNHHWNYKNRKLLHDASQEYLIQLELQDAFYVDPELEDYLYQLVHQIRSKEFPEQQKVHLNVKMIKSVIPETFSFANGTIIISTGMLSLLQSEDELMAILAREIAHLTLDHNVEAYSALQTKRTIAGIIGAGVYIASTANAMDKGESFWDAEYLGSFVGAGSELLSYGVLSALGVGYNKARTYEADEIAQEWMMENKKNPYALAQAIRRLQFYENQHRGTIHELAENRFFLKNRFENILNKRKYKLVPGGIKMTLVDLNYDTNISDCLKTNSKLLVANECYAEALPLLERSIGSEWTSGESYLLKAISLRHTKYSQEDNQNILTILDMAEKNAVSELPWIWSERALIHLRLNEDQYALEALLRYEEYFAQDQSDDTLWAKRMIAKLQKRIN</sequence>
<gene>
    <name evidence="9" type="ORF">ELS83_09940</name>
</gene>
<evidence type="ECO:0000313" key="10">
    <source>
        <dbReference type="Proteomes" id="UP000732105"/>
    </source>
</evidence>
<dbReference type="InterPro" id="IPR051156">
    <property type="entry name" value="Mito/Outer_Membr_Metalloprot"/>
</dbReference>
<feature type="domain" description="Peptidase M48" evidence="8">
    <location>
        <begin position="94"/>
        <end position="266"/>
    </location>
</feature>
<feature type="signal peptide" evidence="7">
    <location>
        <begin position="1"/>
        <end position="19"/>
    </location>
</feature>
<dbReference type="RefSeq" id="WP_171595431.1">
    <property type="nucleotide sequence ID" value="NZ_RZNH01000014.1"/>
</dbReference>
<evidence type="ECO:0000256" key="5">
    <source>
        <dbReference type="ARBA" id="ARBA00023049"/>
    </source>
</evidence>
<keyword evidence="7" id="KW-0732">Signal</keyword>
<comment type="similarity">
    <text evidence="6">Belongs to the peptidase M48 family.</text>
</comment>
<feature type="chain" id="PRO_5046325449" description="Peptidase M48 domain-containing protein" evidence="7">
    <location>
        <begin position="20"/>
        <end position="440"/>
    </location>
</feature>
<comment type="caution">
    <text evidence="9">The sequence shown here is derived from an EMBL/GenBank/DDBJ whole genome shotgun (WGS) entry which is preliminary data.</text>
</comment>
<dbReference type="EMBL" id="RZNH01000014">
    <property type="protein sequence ID" value="NOU60146.1"/>
    <property type="molecule type" value="Genomic_DNA"/>
</dbReference>
<evidence type="ECO:0000313" key="9">
    <source>
        <dbReference type="EMBL" id="NOU60146.1"/>
    </source>
</evidence>